<sequence>MKGFNSSRSLSSELSSHLNHFSRLAELPWANGQPIVDRIAAAAITAYSSGATELPSAASASSWTVRLLMLATRLSPSGASSTAWLRMADWCYLRGRRQSFDSSFRF</sequence>
<evidence type="ECO:0000313" key="1">
    <source>
        <dbReference type="EMBL" id="VEL42996.1"/>
    </source>
</evidence>
<name>A0A448XRB4_9PLAT</name>
<accession>A0A448XRB4</accession>
<protein>
    <submittedName>
        <fullName evidence="1">Uncharacterized protein</fullName>
    </submittedName>
</protein>
<dbReference type="OrthoDB" id="10643396at2759"/>
<dbReference type="EMBL" id="CAAALY010278108">
    <property type="protein sequence ID" value="VEL42996.1"/>
    <property type="molecule type" value="Genomic_DNA"/>
</dbReference>
<dbReference type="Proteomes" id="UP000784294">
    <property type="component" value="Unassembled WGS sequence"/>
</dbReference>
<reference evidence="1" key="1">
    <citation type="submission" date="2018-11" db="EMBL/GenBank/DDBJ databases">
        <authorList>
            <consortium name="Pathogen Informatics"/>
        </authorList>
    </citation>
    <scope>NUCLEOTIDE SEQUENCE</scope>
</reference>
<comment type="caution">
    <text evidence="1">The sequence shown here is derived from an EMBL/GenBank/DDBJ whole genome shotgun (WGS) entry which is preliminary data.</text>
</comment>
<proteinExistence type="predicted"/>
<keyword evidence="2" id="KW-1185">Reference proteome</keyword>
<evidence type="ECO:0000313" key="2">
    <source>
        <dbReference type="Proteomes" id="UP000784294"/>
    </source>
</evidence>
<dbReference type="AlphaFoldDB" id="A0A448XRB4"/>
<gene>
    <name evidence="1" type="ORF">PXEA_LOCUS36436</name>
</gene>
<organism evidence="1 2">
    <name type="scientific">Protopolystoma xenopodis</name>
    <dbReference type="NCBI Taxonomy" id="117903"/>
    <lineage>
        <taxon>Eukaryota</taxon>
        <taxon>Metazoa</taxon>
        <taxon>Spiralia</taxon>
        <taxon>Lophotrochozoa</taxon>
        <taxon>Platyhelminthes</taxon>
        <taxon>Monogenea</taxon>
        <taxon>Polyopisthocotylea</taxon>
        <taxon>Polystomatidea</taxon>
        <taxon>Polystomatidae</taxon>
        <taxon>Protopolystoma</taxon>
    </lineage>
</organism>